<dbReference type="AlphaFoldDB" id="A0A173T0C8"/>
<dbReference type="NCBIfam" id="TIGR02358">
    <property type="entry name" value="thia_cytX"/>
    <property type="match status" value="1"/>
</dbReference>
<evidence type="ECO:0000313" key="8">
    <source>
        <dbReference type="EMBL" id="RGZ85116.1"/>
    </source>
</evidence>
<dbReference type="EMBL" id="CYYC01000013">
    <property type="protein sequence ID" value="CUM95950.1"/>
    <property type="molecule type" value="Genomic_DNA"/>
</dbReference>
<dbReference type="PANTHER" id="PTHR30569">
    <property type="entry name" value="CYTOSINE TRANSPORTER CODB"/>
    <property type="match status" value="1"/>
</dbReference>
<reference evidence="12 13" key="2">
    <citation type="submission" date="2018-08" db="EMBL/GenBank/DDBJ databases">
        <title>A genome reference for cultivated species of the human gut microbiota.</title>
        <authorList>
            <person name="Zou Y."/>
            <person name="Xue W."/>
            <person name="Luo G."/>
        </authorList>
    </citation>
    <scope>NUCLEOTIDE SEQUENCE [LARGE SCALE GENOMIC DNA]</scope>
    <source>
        <strain evidence="10 13">AF31-17AC</strain>
        <strain evidence="9 12">AF45-14BH</strain>
        <strain evidence="8 14">AM48-23BH</strain>
    </source>
</reference>
<feature type="transmembrane region" description="Helical" evidence="6">
    <location>
        <begin position="81"/>
        <end position="98"/>
    </location>
</feature>
<feature type="transmembrane region" description="Helical" evidence="6">
    <location>
        <begin position="373"/>
        <end position="395"/>
    </location>
</feature>
<evidence type="ECO:0000313" key="9">
    <source>
        <dbReference type="EMBL" id="RHK39624.1"/>
    </source>
</evidence>
<evidence type="ECO:0000313" key="14">
    <source>
        <dbReference type="Proteomes" id="UP000286561"/>
    </source>
</evidence>
<feature type="transmembrane region" description="Helical" evidence="6">
    <location>
        <begin position="12"/>
        <end position="32"/>
    </location>
</feature>
<evidence type="ECO:0000256" key="2">
    <source>
        <dbReference type="ARBA" id="ARBA00008974"/>
    </source>
</evidence>
<dbReference type="InterPro" id="IPR012732">
    <property type="entry name" value="Thia_CytX"/>
</dbReference>
<evidence type="ECO:0000313" key="13">
    <source>
        <dbReference type="Proteomes" id="UP000283700"/>
    </source>
</evidence>
<feature type="transmembrane region" description="Helical" evidence="6">
    <location>
        <begin position="292"/>
        <end position="312"/>
    </location>
</feature>
<dbReference type="Proteomes" id="UP000283700">
    <property type="component" value="Unassembled WGS sequence"/>
</dbReference>
<reference evidence="7 11" key="1">
    <citation type="submission" date="2015-09" db="EMBL/GenBank/DDBJ databases">
        <authorList>
            <consortium name="Pathogen Informatics"/>
        </authorList>
    </citation>
    <scope>NUCLEOTIDE SEQUENCE [LARGE SCALE GENOMIC DNA]</scope>
    <source>
        <strain evidence="7 11">2789STDY5834966</strain>
    </source>
</reference>
<accession>A0A173T0C8</accession>
<dbReference type="Proteomes" id="UP000283497">
    <property type="component" value="Unassembled WGS sequence"/>
</dbReference>
<organism evidence="7 11">
    <name type="scientific">Anaerobutyricum hallii</name>
    <dbReference type="NCBI Taxonomy" id="39488"/>
    <lineage>
        <taxon>Bacteria</taxon>
        <taxon>Bacillati</taxon>
        <taxon>Bacillota</taxon>
        <taxon>Clostridia</taxon>
        <taxon>Lachnospirales</taxon>
        <taxon>Lachnospiraceae</taxon>
        <taxon>Anaerobutyricum</taxon>
    </lineage>
</organism>
<evidence type="ECO:0000256" key="1">
    <source>
        <dbReference type="ARBA" id="ARBA00004141"/>
    </source>
</evidence>
<dbReference type="Proteomes" id="UP000095390">
    <property type="component" value="Unassembled WGS sequence"/>
</dbReference>
<proteinExistence type="inferred from homology"/>
<evidence type="ECO:0000256" key="6">
    <source>
        <dbReference type="SAM" id="Phobius"/>
    </source>
</evidence>
<feature type="transmembrane region" description="Helical" evidence="6">
    <location>
        <begin position="140"/>
        <end position="160"/>
    </location>
</feature>
<evidence type="ECO:0000313" key="11">
    <source>
        <dbReference type="Proteomes" id="UP000095390"/>
    </source>
</evidence>
<dbReference type="GeneID" id="75048612"/>
<evidence type="ECO:0000313" key="12">
    <source>
        <dbReference type="Proteomes" id="UP000283497"/>
    </source>
</evidence>
<dbReference type="EMBL" id="QRNJ01000024">
    <property type="protein sequence ID" value="RHK39624.1"/>
    <property type="molecule type" value="Genomic_DNA"/>
</dbReference>
<dbReference type="EMBL" id="QRQO01000004">
    <property type="protein sequence ID" value="RHN16983.1"/>
    <property type="molecule type" value="Genomic_DNA"/>
</dbReference>
<dbReference type="GO" id="GO:0015209">
    <property type="term" value="F:cytosine transmembrane transporter activity"/>
    <property type="evidence" value="ECO:0007669"/>
    <property type="project" value="InterPro"/>
</dbReference>
<keyword evidence="5 6" id="KW-0472">Membrane</keyword>
<dbReference type="InterPro" id="IPR030191">
    <property type="entry name" value="CodB"/>
</dbReference>
<feature type="transmembrane region" description="Helical" evidence="6">
    <location>
        <begin position="351"/>
        <end position="367"/>
    </location>
</feature>
<evidence type="ECO:0000256" key="3">
    <source>
        <dbReference type="ARBA" id="ARBA00022692"/>
    </source>
</evidence>
<comment type="similarity">
    <text evidence="2">Belongs to the purine-cytosine permease (2.A.39) family.</text>
</comment>
<evidence type="ECO:0000313" key="7">
    <source>
        <dbReference type="EMBL" id="CUM95950.1"/>
    </source>
</evidence>
<feature type="transmembrane region" description="Helical" evidence="6">
    <location>
        <begin position="218"/>
        <end position="238"/>
    </location>
</feature>
<dbReference type="OrthoDB" id="9780088at2"/>
<feature type="transmembrane region" description="Helical" evidence="6">
    <location>
        <begin position="110"/>
        <end position="133"/>
    </location>
</feature>
<feature type="transmembrane region" description="Helical" evidence="6">
    <location>
        <begin position="38"/>
        <end position="60"/>
    </location>
</feature>
<feature type="transmembrane region" description="Helical" evidence="6">
    <location>
        <begin position="318"/>
        <end position="339"/>
    </location>
</feature>
<evidence type="ECO:0000256" key="5">
    <source>
        <dbReference type="ARBA" id="ARBA00023136"/>
    </source>
</evidence>
<evidence type="ECO:0000256" key="4">
    <source>
        <dbReference type="ARBA" id="ARBA00022989"/>
    </source>
</evidence>
<dbReference type="PANTHER" id="PTHR30569:SF0">
    <property type="entry name" value="CYTOSINE PERMEASE"/>
    <property type="match status" value="1"/>
</dbReference>
<name>A0A173T0C8_9FIRM</name>
<dbReference type="InterPro" id="IPR001248">
    <property type="entry name" value="Pur-cyt_permease"/>
</dbReference>
<keyword evidence="4 6" id="KW-1133">Transmembrane helix</keyword>
<keyword evidence="3 6" id="KW-0812">Transmembrane</keyword>
<comment type="subcellular location">
    <subcellularLocation>
        <location evidence="1">Membrane</location>
        <topology evidence="1">Multi-pass membrane protein</topology>
    </subcellularLocation>
</comment>
<dbReference type="Gene3D" id="1.10.4160.10">
    <property type="entry name" value="Hydantoin permease"/>
    <property type="match status" value="1"/>
</dbReference>
<dbReference type="GO" id="GO:0005886">
    <property type="term" value="C:plasma membrane"/>
    <property type="evidence" value="ECO:0007669"/>
    <property type="project" value="TreeGrafter"/>
</dbReference>
<dbReference type="Pfam" id="PF02133">
    <property type="entry name" value="Transp_cyt_pur"/>
    <property type="match status" value="1"/>
</dbReference>
<dbReference type="Proteomes" id="UP000286561">
    <property type="component" value="Unassembled WGS sequence"/>
</dbReference>
<gene>
    <name evidence="7" type="primary">codB</name>
    <name evidence="8" type="synonym">cytX</name>
    <name evidence="9" type="ORF">DW068_07435</name>
    <name evidence="8" type="ORF">DW972_03580</name>
    <name evidence="10" type="ORF">DWZ29_02280</name>
    <name evidence="7" type="ORF">ERS852578_01334</name>
</gene>
<dbReference type="EMBL" id="QSEP01000010">
    <property type="protein sequence ID" value="RGZ85116.1"/>
    <property type="molecule type" value="Genomic_DNA"/>
</dbReference>
<evidence type="ECO:0000313" key="10">
    <source>
        <dbReference type="EMBL" id="RHN16983.1"/>
    </source>
</evidence>
<feature type="transmembrane region" description="Helical" evidence="6">
    <location>
        <begin position="180"/>
        <end position="198"/>
    </location>
</feature>
<dbReference type="RefSeq" id="WP_005346617.1">
    <property type="nucleotide sequence ID" value="NZ_CAJLIF010000008.1"/>
</dbReference>
<sequence>MEENKTSVLSNGLIWFGAGVSMSEILTGTYFAPLGMKTGLLAILIGHVIGCILLFLAGYLGAKTNNNAMETVAVSFGRKGNLPFSILNILQLAGWLAILNYDGALAANGIFSAGAGVWCAIIGVLLLVWVLVGLKRLEKINMVAMTALFLMTVALCFVIVTKGNAGAFLNGGSVSGETLSFGAAIELAASMPLSWIPVISDYTSNSTKPVKATTVSTIVYGLVSCWMYIIGMSAAIGMGTSDIAQISLRAGLGVVGLLIIVFSTVTTNFLAAHSAGVSGEVVGESFSKKINGKYISVVVVIVGTIAAILYPMDNIEEFLYLINSVFAPMIAVMIADFFFNKKRRAVKEWDWANLAVWLIGLILYRALMHVDIIIGYTLPDIVITAVLCMVVHRILPQNHLDKAI</sequence>
<protein>
    <submittedName>
        <fullName evidence="7">Cytosine permease</fullName>
    </submittedName>
    <submittedName>
        <fullName evidence="8">Putative hydroxymethylpyrimidine transporter CytX</fullName>
    </submittedName>
</protein>
<feature type="transmembrane region" description="Helical" evidence="6">
    <location>
        <begin position="250"/>
        <end position="271"/>
    </location>
</feature>